<protein>
    <submittedName>
        <fullName evidence="2">Uncharacterized protein</fullName>
    </submittedName>
</protein>
<dbReference type="EMBL" id="CAJFCW020000006">
    <property type="protein sequence ID" value="CAG9127880.1"/>
    <property type="molecule type" value="Genomic_DNA"/>
</dbReference>
<keyword evidence="3" id="KW-1185">Reference proteome</keyword>
<feature type="region of interest" description="Disordered" evidence="1">
    <location>
        <begin position="104"/>
        <end position="227"/>
    </location>
</feature>
<feature type="compositionally biased region" description="Basic and acidic residues" evidence="1">
    <location>
        <begin position="145"/>
        <end position="163"/>
    </location>
</feature>
<evidence type="ECO:0000313" key="3">
    <source>
        <dbReference type="Proteomes" id="UP000614601"/>
    </source>
</evidence>
<feature type="compositionally biased region" description="Basic and acidic residues" evidence="1">
    <location>
        <begin position="191"/>
        <end position="206"/>
    </location>
</feature>
<dbReference type="Proteomes" id="UP000783686">
    <property type="component" value="Unassembled WGS sequence"/>
</dbReference>
<feature type="compositionally biased region" description="Polar residues" evidence="1">
    <location>
        <begin position="208"/>
        <end position="217"/>
    </location>
</feature>
<evidence type="ECO:0000256" key="1">
    <source>
        <dbReference type="SAM" id="MobiDB-lite"/>
    </source>
</evidence>
<sequence>MVFWQLPVPTIPAPKLLPDDIMSVEVAVEGMSVWRSITSRFDWKLSVPSLRQVQHQVQSSRSEFSTSSGTIIVEPERRGQVGLFECHKYIQFNRNEHKHALLNVNSAPRGPPVAGQESQPEMVPVLGGKHPQYRTLPKTSKPLRKHEDDVDEASKSIKPPKTEVKKKKTKEKEKRDSRRPKSTSSGTVMVEPERRGDRTPGTERKVNRSFSPFSTNFPKICIKKGKN</sequence>
<dbReference type="AlphaFoldDB" id="A0A811LTK4"/>
<gene>
    <name evidence="2" type="ORF">BOKJ2_LOCUS14261</name>
</gene>
<dbReference type="EMBL" id="CAJFDH010000006">
    <property type="protein sequence ID" value="CAD5230681.1"/>
    <property type="molecule type" value="Genomic_DNA"/>
</dbReference>
<dbReference type="Proteomes" id="UP000614601">
    <property type="component" value="Unassembled WGS sequence"/>
</dbReference>
<name>A0A811LTK4_9BILA</name>
<proteinExistence type="predicted"/>
<evidence type="ECO:0000313" key="2">
    <source>
        <dbReference type="EMBL" id="CAD5230681.1"/>
    </source>
</evidence>
<organism evidence="2 3">
    <name type="scientific">Bursaphelenchus okinawaensis</name>
    <dbReference type="NCBI Taxonomy" id="465554"/>
    <lineage>
        <taxon>Eukaryota</taxon>
        <taxon>Metazoa</taxon>
        <taxon>Ecdysozoa</taxon>
        <taxon>Nematoda</taxon>
        <taxon>Chromadorea</taxon>
        <taxon>Rhabditida</taxon>
        <taxon>Tylenchina</taxon>
        <taxon>Tylenchomorpha</taxon>
        <taxon>Aphelenchoidea</taxon>
        <taxon>Aphelenchoididae</taxon>
        <taxon>Bursaphelenchus</taxon>
    </lineage>
</organism>
<accession>A0A811LTK4</accession>
<reference evidence="2" key="1">
    <citation type="submission" date="2020-09" db="EMBL/GenBank/DDBJ databases">
        <authorList>
            <person name="Kikuchi T."/>
        </authorList>
    </citation>
    <scope>NUCLEOTIDE SEQUENCE</scope>
    <source>
        <strain evidence="2">SH1</strain>
    </source>
</reference>
<comment type="caution">
    <text evidence="2">The sequence shown here is derived from an EMBL/GenBank/DDBJ whole genome shotgun (WGS) entry which is preliminary data.</text>
</comment>